<name>A0A239F475_9ACTN</name>
<dbReference type="Pfam" id="PF00486">
    <property type="entry name" value="Trans_reg_C"/>
    <property type="match status" value="1"/>
</dbReference>
<dbReference type="Gene3D" id="1.10.10.10">
    <property type="entry name" value="Winged helix-like DNA-binding domain superfamily/Winged helix DNA-binding domain"/>
    <property type="match status" value="1"/>
</dbReference>
<sequence length="1078" mass="115214">MGVLEIRLFGPFEVADGERGVLDPGTRKQRALLAMLALEPGRVVPLDRLVDELWAGDPPAGATPTLRAYIAHLRKVLEPDRPPRTPPRVLLTREPGYLLAVPPEQVDLWRFTALADEGRAALARGAHREAVETLDRAFELWRGDPVGEFADRDFAQPAVARLAEVRAAALEDRFDARLALGEAASLVPGLEALVEDGPYRERAWSLLVLALYRAGRQADALAALRRVRARLADDLGLTPGPELRELERAVFDQAPGLRRPAPPPAAAVAVEAAGEDALVARSAQVERIAAALDEAERGRGGAVLIGGEAGIGKTRLARAAADLAEARGFRVAWGRCVDGTAPAFWPWTQILRDAGAGAGTLSAPEPGHDPGDALFGLYERVVDALTGGDAPRVIVLDDLHWADASSLRLLGFVAEAAARHRLLVLVTCRPEPGDHPGDLRDALAVLARSGERLELPPFTAGDVASYLRARNIAEEPGLVAALHGRTGGNPFYLAEVLRLRGGGGDLAAVPAGVGIVIERRAARLPAETRAMLGAAAVAGRDAGVALLEAVADATAAEVMAALEPAVAAGLLVEPPSGPDYRFSHALVQEALYAGLDRLERSRLHLRAGEALEPVLPDAEAATLAHHFVQARALGGADKAVKYASRAARHASGQLAYTEAADFWAMALQALPHGRDDERARLLTELGQALRSAGRPEDARRPWEQAIGLARKTGDRDTLIAAVTAIGGPSLWNWRPYGVVDAAMVTAIEDLLDGPLPDAARAELLGALALELHYGPRSAEGERHAAAAVAIARETGEAPLLARAMNNYLLAAFRPGRNAARRAVAAELAELPGLPASGEVLARVFLMSCLLRDGDLPGWDRELARCEALLSAAPRPQLESMVRIAQTARSTLDARWDEAEDLLARYGEMRFGSTVWGAAFRRLVTTFTCRRAQGRVPEILDELVTAADGPQLVPLRPVAVLAAVEADRPALARELIGRWGTDVPDDWVADFLLPVWGLVAARLGTPDPQDLYERLTPYADQFVVAGMGTCCWGSTRLVLAELARTLGDEDAARAHARAAQEVHRRLGLTYWESQSDAYL</sequence>
<protein>
    <submittedName>
        <fullName evidence="7">Predicted ATPase</fullName>
    </submittedName>
</protein>
<keyword evidence="4" id="KW-0804">Transcription</keyword>
<dbReference type="GO" id="GO:0003677">
    <property type="term" value="F:DNA binding"/>
    <property type="evidence" value="ECO:0007669"/>
    <property type="project" value="UniProtKB-UniRule"/>
</dbReference>
<dbReference type="SMART" id="SM01043">
    <property type="entry name" value="BTAD"/>
    <property type="match status" value="1"/>
</dbReference>
<dbReference type="Gene3D" id="1.25.40.10">
    <property type="entry name" value="Tetratricopeptide repeat domain"/>
    <property type="match status" value="2"/>
</dbReference>
<organism evidence="7 8">
    <name type="scientific">Actinomadura meyerae</name>
    <dbReference type="NCBI Taxonomy" id="240840"/>
    <lineage>
        <taxon>Bacteria</taxon>
        <taxon>Bacillati</taxon>
        <taxon>Actinomycetota</taxon>
        <taxon>Actinomycetes</taxon>
        <taxon>Streptosporangiales</taxon>
        <taxon>Thermomonosporaceae</taxon>
        <taxon>Actinomadura</taxon>
    </lineage>
</organism>
<dbReference type="InterPro" id="IPR019734">
    <property type="entry name" value="TPR_rpt"/>
</dbReference>
<dbReference type="PANTHER" id="PTHR35807">
    <property type="entry name" value="TRANSCRIPTIONAL REGULATOR REDD-RELATED"/>
    <property type="match status" value="1"/>
</dbReference>
<dbReference type="OrthoDB" id="134712at2"/>
<keyword evidence="3 5" id="KW-0238">DNA-binding</keyword>
<dbReference type="SMART" id="SM00382">
    <property type="entry name" value="AAA"/>
    <property type="match status" value="1"/>
</dbReference>
<dbReference type="RefSeq" id="WP_089325238.1">
    <property type="nucleotide sequence ID" value="NZ_FZOR01000005.1"/>
</dbReference>
<dbReference type="InterPro" id="IPR011990">
    <property type="entry name" value="TPR-like_helical_dom_sf"/>
</dbReference>
<evidence type="ECO:0000256" key="5">
    <source>
        <dbReference type="PROSITE-ProRule" id="PRU01091"/>
    </source>
</evidence>
<dbReference type="PANTHER" id="PTHR35807:SF1">
    <property type="entry name" value="TRANSCRIPTIONAL REGULATOR REDD"/>
    <property type="match status" value="1"/>
</dbReference>
<dbReference type="InterPro" id="IPR001867">
    <property type="entry name" value="OmpR/PhoB-type_DNA-bd"/>
</dbReference>
<dbReference type="Pfam" id="PF13191">
    <property type="entry name" value="AAA_16"/>
    <property type="match status" value="1"/>
</dbReference>
<dbReference type="Gene3D" id="3.40.50.300">
    <property type="entry name" value="P-loop containing nucleotide triphosphate hydrolases"/>
    <property type="match status" value="1"/>
</dbReference>
<dbReference type="SUPFAM" id="SSF52540">
    <property type="entry name" value="P-loop containing nucleoside triphosphate hydrolases"/>
    <property type="match status" value="1"/>
</dbReference>
<dbReference type="InterPro" id="IPR016032">
    <property type="entry name" value="Sig_transdc_resp-reg_C-effctor"/>
</dbReference>
<evidence type="ECO:0000256" key="4">
    <source>
        <dbReference type="ARBA" id="ARBA00023163"/>
    </source>
</evidence>
<evidence type="ECO:0000256" key="1">
    <source>
        <dbReference type="ARBA" id="ARBA00005820"/>
    </source>
</evidence>
<evidence type="ECO:0000256" key="2">
    <source>
        <dbReference type="ARBA" id="ARBA00023015"/>
    </source>
</evidence>
<proteinExistence type="inferred from homology"/>
<dbReference type="SMART" id="SM00862">
    <property type="entry name" value="Trans_reg_C"/>
    <property type="match status" value="1"/>
</dbReference>
<evidence type="ECO:0000256" key="3">
    <source>
        <dbReference type="ARBA" id="ARBA00023125"/>
    </source>
</evidence>
<dbReference type="Pfam" id="PF03704">
    <property type="entry name" value="BTAD"/>
    <property type="match status" value="1"/>
</dbReference>
<reference evidence="7 8" key="1">
    <citation type="submission" date="2017-06" db="EMBL/GenBank/DDBJ databases">
        <authorList>
            <person name="Kim H.J."/>
            <person name="Triplett B.A."/>
        </authorList>
    </citation>
    <scope>NUCLEOTIDE SEQUENCE [LARGE SCALE GENOMIC DNA]</scope>
    <source>
        <strain evidence="7 8">DSM 44715</strain>
    </source>
</reference>
<dbReference type="Proteomes" id="UP000198318">
    <property type="component" value="Unassembled WGS sequence"/>
</dbReference>
<dbReference type="SUPFAM" id="SSF46894">
    <property type="entry name" value="C-terminal effector domain of the bipartite response regulators"/>
    <property type="match status" value="1"/>
</dbReference>
<dbReference type="PROSITE" id="PS51755">
    <property type="entry name" value="OMPR_PHOB"/>
    <property type="match status" value="1"/>
</dbReference>
<accession>A0A239F475</accession>
<keyword evidence="2" id="KW-0805">Transcription regulation</keyword>
<dbReference type="InterPro" id="IPR003593">
    <property type="entry name" value="AAA+_ATPase"/>
</dbReference>
<dbReference type="InterPro" id="IPR041664">
    <property type="entry name" value="AAA_16"/>
</dbReference>
<dbReference type="CDD" id="cd15831">
    <property type="entry name" value="BTAD"/>
    <property type="match status" value="1"/>
</dbReference>
<evidence type="ECO:0000313" key="8">
    <source>
        <dbReference type="Proteomes" id="UP000198318"/>
    </source>
</evidence>
<feature type="domain" description="OmpR/PhoB-type" evidence="6">
    <location>
        <begin position="1"/>
        <end position="101"/>
    </location>
</feature>
<dbReference type="InterPro" id="IPR005158">
    <property type="entry name" value="BTAD"/>
</dbReference>
<dbReference type="InterPro" id="IPR036388">
    <property type="entry name" value="WH-like_DNA-bd_sf"/>
</dbReference>
<dbReference type="GO" id="GO:0006355">
    <property type="term" value="P:regulation of DNA-templated transcription"/>
    <property type="evidence" value="ECO:0007669"/>
    <property type="project" value="InterPro"/>
</dbReference>
<evidence type="ECO:0000313" key="7">
    <source>
        <dbReference type="EMBL" id="SNS51830.1"/>
    </source>
</evidence>
<dbReference type="InterPro" id="IPR051677">
    <property type="entry name" value="AfsR-DnrI-RedD_regulator"/>
</dbReference>
<gene>
    <name evidence="7" type="ORF">SAMN05443665_1005161</name>
</gene>
<feature type="DNA-binding region" description="OmpR/PhoB-type" evidence="5">
    <location>
        <begin position="1"/>
        <end position="101"/>
    </location>
</feature>
<dbReference type="GO" id="GO:0000160">
    <property type="term" value="P:phosphorelay signal transduction system"/>
    <property type="evidence" value="ECO:0007669"/>
    <property type="project" value="InterPro"/>
</dbReference>
<dbReference type="InterPro" id="IPR027417">
    <property type="entry name" value="P-loop_NTPase"/>
</dbReference>
<dbReference type="SUPFAM" id="SSF48452">
    <property type="entry name" value="TPR-like"/>
    <property type="match status" value="1"/>
</dbReference>
<comment type="similarity">
    <text evidence="1">Belongs to the AfsR/DnrI/RedD regulatory family.</text>
</comment>
<keyword evidence="8" id="KW-1185">Reference proteome</keyword>
<dbReference type="SMART" id="SM00028">
    <property type="entry name" value="TPR"/>
    <property type="match status" value="4"/>
</dbReference>
<dbReference type="AlphaFoldDB" id="A0A239F475"/>
<evidence type="ECO:0000259" key="6">
    <source>
        <dbReference type="PROSITE" id="PS51755"/>
    </source>
</evidence>
<dbReference type="EMBL" id="FZOR01000005">
    <property type="protein sequence ID" value="SNS51830.1"/>
    <property type="molecule type" value="Genomic_DNA"/>
</dbReference>